<gene>
    <name evidence="2" type="ORF">KDW_64070</name>
</gene>
<evidence type="ECO:0000256" key="1">
    <source>
        <dbReference type="SAM" id="MobiDB-lite"/>
    </source>
</evidence>
<organism evidence="2 3">
    <name type="scientific">Dictyobacter vulcani</name>
    <dbReference type="NCBI Taxonomy" id="2607529"/>
    <lineage>
        <taxon>Bacteria</taxon>
        <taxon>Bacillati</taxon>
        <taxon>Chloroflexota</taxon>
        <taxon>Ktedonobacteria</taxon>
        <taxon>Ktedonobacterales</taxon>
        <taxon>Dictyobacteraceae</taxon>
        <taxon>Dictyobacter</taxon>
    </lineage>
</organism>
<feature type="compositionally biased region" description="Low complexity" evidence="1">
    <location>
        <begin position="54"/>
        <end position="63"/>
    </location>
</feature>
<evidence type="ECO:0000313" key="3">
    <source>
        <dbReference type="Proteomes" id="UP000326912"/>
    </source>
</evidence>
<sequence length="91" mass="9160">MAAVAVNMPRSLGIYTQMIEARAPFPPHLNAPDGPTELNVMPSGFPAPGQSTHSPVATSTGPGPSTPPQPAGGPEHAAESDPRVPSGPTSL</sequence>
<proteinExistence type="predicted"/>
<evidence type="ECO:0000313" key="2">
    <source>
        <dbReference type="EMBL" id="GER92245.1"/>
    </source>
</evidence>
<accession>A0A5J4KW94</accession>
<name>A0A5J4KW94_9CHLR</name>
<comment type="caution">
    <text evidence="2">The sequence shown here is derived from an EMBL/GenBank/DDBJ whole genome shotgun (WGS) entry which is preliminary data.</text>
</comment>
<reference evidence="2 3" key="1">
    <citation type="submission" date="2019-10" db="EMBL/GenBank/DDBJ databases">
        <title>Dictyobacter vulcani sp. nov., within the class Ktedonobacteria, isolated from soil of volcanic Mt. Zao.</title>
        <authorList>
            <person name="Zheng Y."/>
            <person name="Wang C.M."/>
            <person name="Sakai Y."/>
            <person name="Abe K."/>
            <person name="Yokota A."/>
            <person name="Yabe S."/>
        </authorList>
    </citation>
    <scope>NUCLEOTIDE SEQUENCE [LARGE SCALE GENOMIC DNA]</scope>
    <source>
        <strain evidence="2 3">W12</strain>
    </source>
</reference>
<protein>
    <submittedName>
        <fullName evidence="2">Uncharacterized protein</fullName>
    </submittedName>
</protein>
<feature type="region of interest" description="Disordered" evidence="1">
    <location>
        <begin position="24"/>
        <end position="91"/>
    </location>
</feature>
<dbReference type="EMBL" id="BKZW01000007">
    <property type="protein sequence ID" value="GER92245.1"/>
    <property type="molecule type" value="Genomic_DNA"/>
</dbReference>
<dbReference type="Proteomes" id="UP000326912">
    <property type="component" value="Unassembled WGS sequence"/>
</dbReference>
<keyword evidence="3" id="KW-1185">Reference proteome</keyword>
<dbReference type="AlphaFoldDB" id="A0A5J4KW94"/>